<dbReference type="CDD" id="cd09085">
    <property type="entry name" value="Mth212-like_AP-endo"/>
    <property type="match status" value="1"/>
</dbReference>
<dbReference type="NCBIfam" id="TIGR00195">
    <property type="entry name" value="exoDNase_III"/>
    <property type="match status" value="1"/>
</dbReference>
<dbReference type="SUPFAM" id="SSF56219">
    <property type="entry name" value="DNase I-like"/>
    <property type="match status" value="1"/>
</dbReference>
<evidence type="ECO:0000256" key="3">
    <source>
        <dbReference type="ARBA" id="ARBA00022723"/>
    </source>
</evidence>
<protein>
    <recommendedName>
        <fullName evidence="6">Endonuclease/exonuclease/phosphatase domain-containing protein</fullName>
    </recommendedName>
</protein>
<accession>A0A381Y320</accession>
<dbReference type="InterPro" id="IPR004808">
    <property type="entry name" value="AP_endonuc_1"/>
</dbReference>
<evidence type="ECO:0000256" key="1">
    <source>
        <dbReference type="ARBA" id="ARBA00001946"/>
    </source>
</evidence>
<dbReference type="GO" id="GO:0006284">
    <property type="term" value="P:base-excision repair"/>
    <property type="evidence" value="ECO:0007669"/>
    <property type="project" value="TreeGrafter"/>
</dbReference>
<dbReference type="PANTHER" id="PTHR22748:SF6">
    <property type="entry name" value="DNA-(APURINIC OR APYRIMIDINIC SITE) ENDONUCLEASE"/>
    <property type="match status" value="1"/>
</dbReference>
<dbReference type="GO" id="GO:0003677">
    <property type="term" value="F:DNA binding"/>
    <property type="evidence" value="ECO:0007669"/>
    <property type="project" value="InterPro"/>
</dbReference>
<dbReference type="GO" id="GO:0008081">
    <property type="term" value="F:phosphoric diester hydrolase activity"/>
    <property type="evidence" value="ECO:0007669"/>
    <property type="project" value="TreeGrafter"/>
</dbReference>
<dbReference type="PROSITE" id="PS51435">
    <property type="entry name" value="AP_NUCLEASE_F1_4"/>
    <property type="match status" value="1"/>
</dbReference>
<dbReference type="FunFam" id="3.60.10.10:FF:000026">
    <property type="entry name" value="Exodeoxyribonuclease III"/>
    <property type="match status" value="1"/>
</dbReference>
<keyword evidence="5" id="KW-0460">Magnesium</keyword>
<evidence type="ECO:0000256" key="5">
    <source>
        <dbReference type="ARBA" id="ARBA00022842"/>
    </source>
</evidence>
<dbReference type="InterPro" id="IPR005135">
    <property type="entry name" value="Endo/exonuclease/phosphatase"/>
</dbReference>
<reference evidence="7" key="1">
    <citation type="submission" date="2018-05" db="EMBL/GenBank/DDBJ databases">
        <authorList>
            <person name="Lanie J.A."/>
            <person name="Ng W.-L."/>
            <person name="Kazmierczak K.M."/>
            <person name="Andrzejewski T.M."/>
            <person name="Davidsen T.M."/>
            <person name="Wayne K.J."/>
            <person name="Tettelin H."/>
            <person name="Glass J.I."/>
            <person name="Rusch D."/>
            <person name="Podicherti R."/>
            <person name="Tsui H.-C.T."/>
            <person name="Winkler M.E."/>
        </authorList>
    </citation>
    <scope>NUCLEOTIDE SEQUENCE</scope>
</reference>
<evidence type="ECO:0000256" key="4">
    <source>
        <dbReference type="ARBA" id="ARBA00022801"/>
    </source>
</evidence>
<dbReference type="GO" id="GO:0003906">
    <property type="term" value="F:DNA-(apurinic or apyrimidinic site) endonuclease activity"/>
    <property type="evidence" value="ECO:0007669"/>
    <property type="project" value="TreeGrafter"/>
</dbReference>
<evidence type="ECO:0000313" key="7">
    <source>
        <dbReference type="EMBL" id="SVA71398.1"/>
    </source>
</evidence>
<dbReference type="PROSITE" id="PS00726">
    <property type="entry name" value="AP_NUCLEASE_F1_1"/>
    <property type="match status" value="1"/>
</dbReference>
<dbReference type="GO" id="GO:0046872">
    <property type="term" value="F:metal ion binding"/>
    <property type="evidence" value="ECO:0007669"/>
    <property type="project" value="UniProtKB-KW"/>
</dbReference>
<dbReference type="NCBIfam" id="TIGR00633">
    <property type="entry name" value="xth"/>
    <property type="match status" value="1"/>
</dbReference>
<comment type="similarity">
    <text evidence="2">Belongs to the DNA repair enzymes AP/ExoA family.</text>
</comment>
<dbReference type="AlphaFoldDB" id="A0A381Y320"/>
<dbReference type="EMBL" id="UINC01017274">
    <property type="protein sequence ID" value="SVA71398.1"/>
    <property type="molecule type" value="Genomic_DNA"/>
</dbReference>
<evidence type="ECO:0000259" key="6">
    <source>
        <dbReference type="Pfam" id="PF03372"/>
    </source>
</evidence>
<keyword evidence="4" id="KW-0378">Hydrolase</keyword>
<dbReference type="InterPro" id="IPR020847">
    <property type="entry name" value="AP_endonuclease_F1_BS"/>
</dbReference>
<dbReference type="PANTHER" id="PTHR22748">
    <property type="entry name" value="AP ENDONUCLEASE"/>
    <property type="match status" value="1"/>
</dbReference>
<feature type="domain" description="Endonuclease/exonuclease/phosphatase" evidence="6">
    <location>
        <begin position="8"/>
        <end position="249"/>
    </location>
</feature>
<dbReference type="Pfam" id="PF03372">
    <property type="entry name" value="Exo_endo_phos"/>
    <property type="match status" value="1"/>
</dbReference>
<organism evidence="7">
    <name type="scientific">marine metagenome</name>
    <dbReference type="NCBI Taxonomy" id="408172"/>
    <lineage>
        <taxon>unclassified sequences</taxon>
        <taxon>metagenomes</taxon>
        <taxon>ecological metagenomes</taxon>
    </lineage>
</organism>
<proteinExistence type="inferred from homology"/>
<gene>
    <name evidence="7" type="ORF">METZ01_LOCUS124252</name>
</gene>
<dbReference type="Gene3D" id="3.60.10.10">
    <property type="entry name" value="Endonuclease/exonuclease/phosphatase"/>
    <property type="match status" value="1"/>
</dbReference>
<comment type="cofactor">
    <cofactor evidence="1">
        <name>Mg(2+)</name>
        <dbReference type="ChEBI" id="CHEBI:18420"/>
    </cofactor>
</comment>
<name>A0A381Y320_9ZZZZ</name>
<dbReference type="GO" id="GO:0008311">
    <property type="term" value="F:double-stranded DNA 3'-5' DNA exonuclease activity"/>
    <property type="evidence" value="ECO:0007669"/>
    <property type="project" value="TreeGrafter"/>
</dbReference>
<keyword evidence="3" id="KW-0479">Metal-binding</keyword>
<dbReference type="InterPro" id="IPR036691">
    <property type="entry name" value="Endo/exonu/phosph_ase_sf"/>
</dbReference>
<sequence>MKALSLYSWNVNGIRASHKKGFLDWLNKASPDILCLQETKAEADQLPDELRNPPGYHSYFFSSNTRRGYSGVAIYSKLKPNSITFGFGISQFDQEGRTIIADYGDFLVLGVYFPNGQRSPERLDYKMQFYNAFLIHIEKLHAEGRHIIVCGDFNTAHKEIDLARPKANENISGFLPMERNWIDQLISSGYRDTFRSFNQSEGEYTWWNMRSFARERNVGWRLDYFFVNKEFMPNVTNASIHQNIFGSDHCPISLDISLKT</sequence>
<evidence type="ECO:0000256" key="2">
    <source>
        <dbReference type="ARBA" id="ARBA00007092"/>
    </source>
</evidence>